<evidence type="ECO:0000256" key="2">
    <source>
        <dbReference type="ARBA" id="ARBA00004174"/>
    </source>
</evidence>
<keyword evidence="16" id="KW-1185">Reference proteome</keyword>
<gene>
    <name evidence="15" type="ORF">KUTeg_005098</name>
</gene>
<evidence type="ECO:0000256" key="14">
    <source>
        <dbReference type="SAM" id="Phobius"/>
    </source>
</evidence>
<evidence type="ECO:0000256" key="5">
    <source>
        <dbReference type="ARBA" id="ARBA00012109"/>
    </source>
</evidence>
<dbReference type="PRINTS" id="PR00463">
    <property type="entry name" value="EP450I"/>
</dbReference>
<sequence length="513" mass="58758">MIAVMSQVSDENSQLYGLSYMFEVKTFLLVFFITLLLAKFIQSVKNWKKTPPGPWGFPIIGHLPLLGKHPHKTLNDFGKQYGDIFSIRMGSWPTVILNSRDAIYEAFVKKSEHFADRPGFFSAKMLNNQRSLAFGKYDARWKMHRKIGNNVLRMFASVKNNPVEESIQKEAIDLTRELIHNTNSQNLDPREFIFLAVGSVLYQICYGKDEQCKERDDFRFQVLQTKAFIEFTGAGNPVDVMPWLRFFMPWKVNGFKNLIKTSQNFRGKKIEEHLQTFDENNLRDAADGFILAGKEVGDLDKSSSGITKEDIHSSLSDITGAGFETVATTLEWCLLYASVFPEVQQKVQMEIDNVIGQRYPGIKDRGKMPYTEATILEVLRMCTIAPLGIPHATTNDVMLRDFFIPKGTVVFANLYSVSFDKTFWTDPEKFQPERFLTNNNEIDQEKAEYVLSFGAGRRRCLGEFLAKMELFIFFTTLLQQCNFEMLEGTNYTLEGITGLTNKNVPFKIKVSSR</sequence>
<evidence type="ECO:0000256" key="7">
    <source>
        <dbReference type="ARBA" id="ARBA00022723"/>
    </source>
</evidence>
<keyword evidence="7 13" id="KW-0479">Metal-binding</keyword>
<evidence type="ECO:0000256" key="10">
    <source>
        <dbReference type="ARBA" id="ARBA00023002"/>
    </source>
</evidence>
<evidence type="ECO:0000256" key="9">
    <source>
        <dbReference type="ARBA" id="ARBA00022848"/>
    </source>
</evidence>
<dbReference type="PROSITE" id="PS00086">
    <property type="entry name" value="CYTOCHROME_P450"/>
    <property type="match status" value="1"/>
</dbReference>
<organism evidence="15 16">
    <name type="scientific">Tegillarca granosa</name>
    <name type="common">Malaysian cockle</name>
    <name type="synonym">Anadara granosa</name>
    <dbReference type="NCBI Taxonomy" id="220873"/>
    <lineage>
        <taxon>Eukaryota</taxon>
        <taxon>Metazoa</taxon>
        <taxon>Spiralia</taxon>
        <taxon>Lophotrochozoa</taxon>
        <taxon>Mollusca</taxon>
        <taxon>Bivalvia</taxon>
        <taxon>Autobranchia</taxon>
        <taxon>Pteriomorphia</taxon>
        <taxon>Arcoida</taxon>
        <taxon>Arcoidea</taxon>
        <taxon>Arcidae</taxon>
        <taxon>Tegillarca</taxon>
    </lineage>
</organism>
<evidence type="ECO:0000256" key="4">
    <source>
        <dbReference type="ARBA" id="ARBA00010617"/>
    </source>
</evidence>
<evidence type="ECO:0000256" key="1">
    <source>
        <dbReference type="ARBA" id="ARBA00001971"/>
    </source>
</evidence>
<keyword evidence="14" id="KW-1133">Transmembrane helix</keyword>
<keyword evidence="11 13" id="KW-0408">Iron</keyword>
<proteinExistence type="inferred from homology"/>
<dbReference type="PANTHER" id="PTHR24289:SF21">
    <property type="entry name" value="CYTOCHROME P450 1A"/>
    <property type="match status" value="1"/>
</dbReference>
<dbReference type="Proteomes" id="UP001217089">
    <property type="component" value="Unassembled WGS sequence"/>
</dbReference>
<keyword evidence="8" id="KW-0256">Endoplasmic reticulum</keyword>
<dbReference type="PANTHER" id="PTHR24289">
    <property type="entry name" value="STEROID 17-ALPHA-HYDROXYLASE/17,20 LYASE"/>
    <property type="match status" value="1"/>
</dbReference>
<dbReference type="Pfam" id="PF00067">
    <property type="entry name" value="p450"/>
    <property type="match status" value="1"/>
</dbReference>
<dbReference type="PRINTS" id="PR00385">
    <property type="entry name" value="P450"/>
</dbReference>
<comment type="caution">
    <text evidence="15">The sequence shown here is derived from an EMBL/GenBank/DDBJ whole genome shotgun (WGS) entry which is preliminary data.</text>
</comment>
<evidence type="ECO:0000256" key="11">
    <source>
        <dbReference type="ARBA" id="ARBA00023004"/>
    </source>
</evidence>
<reference evidence="15 16" key="1">
    <citation type="submission" date="2022-12" db="EMBL/GenBank/DDBJ databases">
        <title>Chromosome-level genome of Tegillarca granosa.</title>
        <authorList>
            <person name="Kim J."/>
        </authorList>
    </citation>
    <scope>NUCLEOTIDE SEQUENCE [LARGE SCALE GENOMIC DNA]</scope>
    <source>
        <strain evidence="15">Teg-2019</strain>
        <tissue evidence="15">Adductor muscle</tissue>
    </source>
</reference>
<keyword evidence="9" id="KW-0492">Microsome</keyword>
<evidence type="ECO:0000256" key="8">
    <source>
        <dbReference type="ARBA" id="ARBA00022824"/>
    </source>
</evidence>
<dbReference type="SUPFAM" id="SSF48264">
    <property type="entry name" value="Cytochrome P450"/>
    <property type="match status" value="1"/>
</dbReference>
<comment type="similarity">
    <text evidence="4 13">Belongs to the cytochrome P450 family.</text>
</comment>
<keyword evidence="14" id="KW-0472">Membrane</keyword>
<keyword evidence="6 13" id="KW-0349">Heme</keyword>
<feature type="transmembrane region" description="Helical" evidence="14">
    <location>
        <begin position="20"/>
        <end position="41"/>
    </location>
</feature>
<dbReference type="InterPro" id="IPR017972">
    <property type="entry name" value="Cyt_P450_CS"/>
</dbReference>
<keyword evidence="10 13" id="KW-0560">Oxidoreductase</keyword>
<evidence type="ECO:0000256" key="13">
    <source>
        <dbReference type="RuleBase" id="RU000461"/>
    </source>
</evidence>
<comment type="subcellular location">
    <subcellularLocation>
        <location evidence="3">Endoplasmic reticulum membrane</location>
        <topology evidence="3">Peripheral membrane protein</topology>
    </subcellularLocation>
    <subcellularLocation>
        <location evidence="2">Microsome membrane</location>
        <topology evidence="2">Peripheral membrane protein</topology>
    </subcellularLocation>
</comment>
<keyword evidence="14" id="KW-0812">Transmembrane</keyword>
<accession>A0ABQ9FIT2</accession>
<dbReference type="EMBL" id="JARBDR010000246">
    <property type="protein sequence ID" value="KAJ8317194.1"/>
    <property type="molecule type" value="Genomic_DNA"/>
</dbReference>
<name>A0ABQ9FIT2_TEGGR</name>
<evidence type="ECO:0000256" key="6">
    <source>
        <dbReference type="ARBA" id="ARBA00022617"/>
    </source>
</evidence>
<evidence type="ECO:0000256" key="12">
    <source>
        <dbReference type="ARBA" id="ARBA00023033"/>
    </source>
</evidence>
<keyword evidence="12 13" id="KW-0503">Monooxygenase</keyword>
<dbReference type="EC" id="1.14.14.1" evidence="5"/>
<dbReference type="InterPro" id="IPR001128">
    <property type="entry name" value="Cyt_P450"/>
</dbReference>
<evidence type="ECO:0000313" key="16">
    <source>
        <dbReference type="Proteomes" id="UP001217089"/>
    </source>
</evidence>
<evidence type="ECO:0000256" key="3">
    <source>
        <dbReference type="ARBA" id="ARBA00004406"/>
    </source>
</evidence>
<dbReference type="Gene3D" id="1.10.630.10">
    <property type="entry name" value="Cytochrome P450"/>
    <property type="match status" value="1"/>
</dbReference>
<dbReference type="InterPro" id="IPR036396">
    <property type="entry name" value="Cyt_P450_sf"/>
</dbReference>
<dbReference type="InterPro" id="IPR002401">
    <property type="entry name" value="Cyt_P450_E_grp-I"/>
</dbReference>
<comment type="cofactor">
    <cofactor evidence="1">
        <name>heme</name>
        <dbReference type="ChEBI" id="CHEBI:30413"/>
    </cofactor>
</comment>
<protein>
    <recommendedName>
        <fullName evidence="5">unspecific monooxygenase</fullName>
        <ecNumber evidence="5">1.14.14.1</ecNumber>
    </recommendedName>
</protein>
<evidence type="ECO:0000313" key="15">
    <source>
        <dbReference type="EMBL" id="KAJ8317194.1"/>
    </source>
</evidence>